<name>A0ACB9VKW9_9CETA</name>
<sequence>MRGAARVSVILLLVTASDCAVITGACERDIQCREGTCCAVSLWLRGLRVCTPLGRAGEECHPGSHKVPFFRKRQHHACPCLPNLLCSRGLDGREGAMMMLLGCFRNTECAHGCFLGPQKQQCPGLLGKDMGVEHCHGQDGGAEITRIPLYKGKPLRKALKERGLLEDFLQKQQYGVSSEYSGFGEVASVPLTNYLDSQYFGKIYLGTPPQEFTVLFDTGSSDFWVPSIYCKSNACKNHQRFDPRKSSTFQNLGKPLSIRYGTGSMQGILGYDTVTVSNIVDIQQTVGLSTQEPGDVFTYAEFDGILGMAYPSLASEYSVPVFDNMMDRRLVAQDLFSVYMDRSGQGSMLTLGAIDPSYYTGSLHWVPVTLQKYWQFTVDSVTISGAVVACEGGCQAILDTGTSKLVGPSSDILNIQQAIGATQNQYGEFDIDCDSLSSMPTVVFEINGKMYPLTPYAYTSQEEGFCTSGFQGENHSHQWILGDVFIREYYSVFDRANNLVGLAKAI</sequence>
<proteinExistence type="predicted"/>
<reference evidence="1" key="1">
    <citation type="submission" date="2022-03" db="EMBL/GenBank/DDBJ databases">
        <title>Genomic analyses of argali, domestic sheep and their hybrids provide insights into chromosomal evolution, heterosis and genetic basis of agronomic traits.</title>
        <authorList>
            <person name="Li M."/>
        </authorList>
    </citation>
    <scope>NUCLEOTIDE SEQUENCE</scope>
    <source>
        <strain evidence="1">F1 hybrid</strain>
    </source>
</reference>
<comment type="caution">
    <text evidence="1">The sequence shown here is derived from an EMBL/GenBank/DDBJ whole genome shotgun (WGS) entry which is preliminary data.</text>
</comment>
<protein>
    <submittedName>
        <fullName evidence="1">Uncharacterized protein</fullName>
    </submittedName>
</protein>
<dbReference type="Proteomes" id="UP001057279">
    <property type="component" value="Linkage Group LG01"/>
</dbReference>
<evidence type="ECO:0000313" key="2">
    <source>
        <dbReference type="Proteomes" id="UP001057279"/>
    </source>
</evidence>
<accession>A0ACB9VKW9</accession>
<organism evidence="1 2">
    <name type="scientific">Ovis ammon polii x Ovis aries</name>
    <dbReference type="NCBI Taxonomy" id="2918886"/>
    <lineage>
        <taxon>Eukaryota</taxon>
        <taxon>Metazoa</taxon>
        <taxon>Chordata</taxon>
        <taxon>Craniata</taxon>
        <taxon>Vertebrata</taxon>
        <taxon>Euteleostomi</taxon>
        <taxon>Mammalia</taxon>
        <taxon>Eutheria</taxon>
        <taxon>Laurasiatheria</taxon>
        <taxon>Artiodactyla</taxon>
        <taxon>Ruminantia</taxon>
        <taxon>Pecora</taxon>
        <taxon>Bovidae</taxon>
        <taxon>Caprinae</taxon>
        <taxon>Ovis</taxon>
    </lineage>
</organism>
<gene>
    <name evidence="1" type="ORF">MJG53_001705</name>
</gene>
<evidence type="ECO:0000313" key="1">
    <source>
        <dbReference type="EMBL" id="KAI4590656.1"/>
    </source>
</evidence>
<dbReference type="EMBL" id="CM043026">
    <property type="protein sequence ID" value="KAI4590656.1"/>
    <property type="molecule type" value="Genomic_DNA"/>
</dbReference>
<keyword evidence="2" id="KW-1185">Reference proteome</keyword>